<sequence>MSKIVGNLKLLTQIEKSVLEFENNSKARPIAPPKPQHLCGTSTREAPSSLPQAAPQPISAWNCLPVKLPVGQLDENGSENYFQRNSYHSTRKVMIPGQFQKQ</sequence>
<accession>A0AAV0AG37</accession>
<name>A0AAV0AG37_PHAPC</name>
<keyword evidence="3" id="KW-1185">Reference proteome</keyword>
<proteinExistence type="predicted"/>
<dbReference type="AlphaFoldDB" id="A0AAV0AG37"/>
<gene>
    <name evidence="2" type="ORF">PPACK8108_LOCUS1516</name>
</gene>
<feature type="region of interest" description="Disordered" evidence="1">
    <location>
        <begin position="24"/>
        <end position="54"/>
    </location>
</feature>
<organism evidence="2 3">
    <name type="scientific">Phakopsora pachyrhizi</name>
    <name type="common">Asian soybean rust disease fungus</name>
    <dbReference type="NCBI Taxonomy" id="170000"/>
    <lineage>
        <taxon>Eukaryota</taxon>
        <taxon>Fungi</taxon>
        <taxon>Dikarya</taxon>
        <taxon>Basidiomycota</taxon>
        <taxon>Pucciniomycotina</taxon>
        <taxon>Pucciniomycetes</taxon>
        <taxon>Pucciniales</taxon>
        <taxon>Phakopsoraceae</taxon>
        <taxon>Phakopsora</taxon>
    </lineage>
</organism>
<evidence type="ECO:0000313" key="2">
    <source>
        <dbReference type="EMBL" id="CAH7667130.1"/>
    </source>
</evidence>
<dbReference type="EMBL" id="CALTRL010000203">
    <property type="protein sequence ID" value="CAH7667130.1"/>
    <property type="molecule type" value="Genomic_DNA"/>
</dbReference>
<reference evidence="2" key="1">
    <citation type="submission" date="2022-06" db="EMBL/GenBank/DDBJ databases">
        <authorList>
            <consortium name="SYNGENTA / RWTH Aachen University"/>
        </authorList>
    </citation>
    <scope>NUCLEOTIDE SEQUENCE</scope>
</reference>
<dbReference type="Proteomes" id="UP001153365">
    <property type="component" value="Unassembled WGS sequence"/>
</dbReference>
<comment type="caution">
    <text evidence="2">The sequence shown here is derived from an EMBL/GenBank/DDBJ whole genome shotgun (WGS) entry which is preliminary data.</text>
</comment>
<protein>
    <submittedName>
        <fullName evidence="2">Expressed protein</fullName>
    </submittedName>
</protein>
<evidence type="ECO:0000256" key="1">
    <source>
        <dbReference type="SAM" id="MobiDB-lite"/>
    </source>
</evidence>
<evidence type="ECO:0000313" key="3">
    <source>
        <dbReference type="Proteomes" id="UP001153365"/>
    </source>
</evidence>